<name>A0A2P4YGF9_9STRA</name>
<dbReference type="OrthoDB" id="165123at2759"/>
<accession>A0A2P4YGF9</accession>
<evidence type="ECO:0000313" key="2">
    <source>
        <dbReference type="Proteomes" id="UP000237271"/>
    </source>
</evidence>
<keyword evidence="2" id="KW-1185">Reference proteome</keyword>
<sequence>MPKVKLRRGVYGDGTVFSVDIKSNAEVKGREDCWHVEHGAIPTSPMLLTLYLAGKKEGDETTWMKCDSTLKSFLKRGKIRHWL</sequence>
<reference evidence="1 2" key="1">
    <citation type="journal article" date="2017" name="Genome Biol. Evol.">
        <title>Phytophthora megakarya and P. palmivora, closely related causal agents of cacao black pod rot, underwent increases in genome sizes and gene numbers by different mechanisms.</title>
        <authorList>
            <person name="Ali S.S."/>
            <person name="Shao J."/>
            <person name="Lary D.J."/>
            <person name="Kronmiller B."/>
            <person name="Shen D."/>
            <person name="Strem M.D."/>
            <person name="Amoako-Attah I."/>
            <person name="Akrofi A.Y."/>
            <person name="Begoude B.A."/>
            <person name="Ten Hoopen G.M."/>
            <person name="Coulibaly K."/>
            <person name="Kebe B.I."/>
            <person name="Melnick R.L."/>
            <person name="Guiltinan M.J."/>
            <person name="Tyler B.M."/>
            <person name="Meinhardt L.W."/>
            <person name="Bailey B.A."/>
        </authorList>
    </citation>
    <scope>NUCLEOTIDE SEQUENCE [LARGE SCALE GENOMIC DNA]</scope>
    <source>
        <strain evidence="2">sbr112.9</strain>
    </source>
</reference>
<organism evidence="1 2">
    <name type="scientific">Phytophthora palmivora</name>
    <dbReference type="NCBI Taxonomy" id="4796"/>
    <lineage>
        <taxon>Eukaryota</taxon>
        <taxon>Sar</taxon>
        <taxon>Stramenopiles</taxon>
        <taxon>Oomycota</taxon>
        <taxon>Peronosporomycetes</taxon>
        <taxon>Peronosporales</taxon>
        <taxon>Peronosporaceae</taxon>
        <taxon>Phytophthora</taxon>
    </lineage>
</organism>
<dbReference type="AlphaFoldDB" id="A0A2P4YGF9"/>
<dbReference type="Proteomes" id="UP000237271">
    <property type="component" value="Unassembled WGS sequence"/>
</dbReference>
<proteinExistence type="predicted"/>
<evidence type="ECO:0000313" key="1">
    <source>
        <dbReference type="EMBL" id="POM76878.1"/>
    </source>
</evidence>
<dbReference type="EMBL" id="NCKW01003385">
    <property type="protein sequence ID" value="POM76878.1"/>
    <property type="molecule type" value="Genomic_DNA"/>
</dbReference>
<protein>
    <submittedName>
        <fullName evidence="1">Crinkler (CRN) family protein</fullName>
    </submittedName>
</protein>
<comment type="caution">
    <text evidence="1">The sequence shown here is derived from an EMBL/GenBank/DDBJ whole genome shotgun (WGS) entry which is preliminary data.</text>
</comment>
<gene>
    <name evidence="1" type="ORF">PHPALM_5840</name>
</gene>